<protein>
    <submittedName>
        <fullName evidence="1">Uncharacterized protein</fullName>
    </submittedName>
</protein>
<comment type="caution">
    <text evidence="1">The sequence shown here is derived from an EMBL/GenBank/DDBJ whole genome shotgun (WGS) entry which is preliminary data.</text>
</comment>
<organism evidence="1 2">
    <name type="scientific">candidate division WWE3 bacterium GW2011_GWC2_44_9</name>
    <dbReference type="NCBI Taxonomy" id="1619125"/>
    <lineage>
        <taxon>Bacteria</taxon>
        <taxon>Katanobacteria</taxon>
    </lineage>
</organism>
<gene>
    <name evidence="1" type="ORF">UW82_C0039G0006</name>
</gene>
<dbReference type="Proteomes" id="UP000034504">
    <property type="component" value="Unassembled WGS sequence"/>
</dbReference>
<evidence type="ECO:0000313" key="2">
    <source>
        <dbReference type="Proteomes" id="UP000034504"/>
    </source>
</evidence>
<evidence type="ECO:0000313" key="1">
    <source>
        <dbReference type="EMBL" id="KKT83456.1"/>
    </source>
</evidence>
<dbReference type="EMBL" id="LCJU01000039">
    <property type="protein sequence ID" value="KKT83456.1"/>
    <property type="molecule type" value="Genomic_DNA"/>
</dbReference>
<sequence length="425" mass="47864">MIPVTSIAQFGREAVDTIHKVTTEGSFLAGKATRSIESVGKKIKPPIKPWEKYSPAQEIADILSAPKDERLGRLGEAKERLKFFMNGMVKTEDFLVRTIEETPDQAVDVLAAKAREYMHIYGGDNSVLTHYIEKCVAAYGERRLAILKVLEKYPDKNALFEGLFGKSPNGNIEVEVSPITIGVACHNTEDFAYAVGGSYSSRPIEGLAALAASGAVTGRLLPECLEPDLKNAVAVMSGSQKAIKDMWVHENVHALRSLELSVGDIQPIEYAGTLDLTPPKEFFEEIGKMPMEEFERRTTRYFTDARDGFFMYRGAQDELLAYLVQKNDPELAYVHTKLPVYSYSDKLRGRLKYEIDKAGLDDSRAFIARGIVDDVYGYKYDKLLIDSVGTLERFHKKGYSYKEIAFAFSRVPISRWERESRRFFD</sequence>
<accession>A0A0G1KIA5</accession>
<proteinExistence type="predicted"/>
<dbReference type="AlphaFoldDB" id="A0A0G1KIA5"/>
<name>A0A0G1KIA5_UNCKA</name>
<reference evidence="1 2" key="1">
    <citation type="journal article" date="2015" name="Nature">
        <title>rRNA introns, odd ribosomes, and small enigmatic genomes across a large radiation of phyla.</title>
        <authorList>
            <person name="Brown C.T."/>
            <person name="Hug L.A."/>
            <person name="Thomas B.C."/>
            <person name="Sharon I."/>
            <person name="Castelle C.J."/>
            <person name="Singh A."/>
            <person name="Wilkins M.J."/>
            <person name="Williams K.H."/>
            <person name="Banfield J.F."/>
        </authorList>
    </citation>
    <scope>NUCLEOTIDE SEQUENCE [LARGE SCALE GENOMIC DNA]</scope>
</reference>